<evidence type="ECO:0000313" key="9">
    <source>
        <dbReference type="Proteomes" id="UP001642260"/>
    </source>
</evidence>
<evidence type="ECO:0000256" key="2">
    <source>
        <dbReference type="ARBA" id="ARBA00023015"/>
    </source>
</evidence>
<evidence type="ECO:0000256" key="5">
    <source>
        <dbReference type="ARBA" id="ARBA00023242"/>
    </source>
</evidence>
<dbReference type="SUPFAM" id="SSF46689">
    <property type="entry name" value="Homeodomain-like"/>
    <property type="match status" value="1"/>
</dbReference>
<accession>A0ABC8K3J8</accession>
<protein>
    <submittedName>
        <fullName evidence="8">Uncharacterized protein</fullName>
    </submittedName>
</protein>
<dbReference type="PANTHER" id="PTHR46621">
    <property type="entry name" value="SNRNA-ACTIVATING PROTEIN COMPLEX SUBUNIT 4"/>
    <property type="match status" value="1"/>
</dbReference>
<keyword evidence="9" id="KW-1185">Reference proteome</keyword>
<name>A0ABC8K3J8_ERUVS</name>
<evidence type="ECO:0000313" key="8">
    <source>
        <dbReference type="EMBL" id="CAH8350066.1"/>
    </source>
</evidence>
<feature type="non-terminal residue" evidence="8">
    <location>
        <position position="137"/>
    </location>
</feature>
<dbReference type="AlphaFoldDB" id="A0ABC8K3J8"/>
<evidence type="ECO:0000259" key="7">
    <source>
        <dbReference type="PROSITE" id="PS51294"/>
    </source>
</evidence>
<organism evidence="8 9">
    <name type="scientific">Eruca vesicaria subsp. sativa</name>
    <name type="common">Garden rocket</name>
    <name type="synonym">Eruca sativa</name>
    <dbReference type="NCBI Taxonomy" id="29727"/>
    <lineage>
        <taxon>Eukaryota</taxon>
        <taxon>Viridiplantae</taxon>
        <taxon>Streptophyta</taxon>
        <taxon>Embryophyta</taxon>
        <taxon>Tracheophyta</taxon>
        <taxon>Spermatophyta</taxon>
        <taxon>Magnoliopsida</taxon>
        <taxon>eudicotyledons</taxon>
        <taxon>Gunneridae</taxon>
        <taxon>Pentapetalae</taxon>
        <taxon>rosids</taxon>
        <taxon>malvids</taxon>
        <taxon>Brassicales</taxon>
        <taxon>Brassicaceae</taxon>
        <taxon>Brassiceae</taxon>
        <taxon>Eruca</taxon>
    </lineage>
</organism>
<dbReference type="GO" id="GO:0005634">
    <property type="term" value="C:nucleus"/>
    <property type="evidence" value="ECO:0007669"/>
    <property type="project" value="UniProtKB-SubCell"/>
</dbReference>
<dbReference type="Pfam" id="PF13921">
    <property type="entry name" value="Myb_DNA-bind_6"/>
    <property type="match status" value="1"/>
</dbReference>
<evidence type="ECO:0000256" key="3">
    <source>
        <dbReference type="ARBA" id="ARBA00023125"/>
    </source>
</evidence>
<dbReference type="PROSITE" id="PS50090">
    <property type="entry name" value="MYB_LIKE"/>
    <property type="match status" value="1"/>
</dbReference>
<evidence type="ECO:0000256" key="4">
    <source>
        <dbReference type="ARBA" id="ARBA00023163"/>
    </source>
</evidence>
<dbReference type="InterPro" id="IPR017930">
    <property type="entry name" value="Myb_dom"/>
</dbReference>
<dbReference type="PROSITE" id="PS51294">
    <property type="entry name" value="HTH_MYB"/>
    <property type="match status" value="1"/>
</dbReference>
<dbReference type="InterPro" id="IPR051575">
    <property type="entry name" value="Myb-like_DNA-bd"/>
</dbReference>
<dbReference type="SMART" id="SM00717">
    <property type="entry name" value="SANT"/>
    <property type="match status" value="1"/>
</dbReference>
<dbReference type="GO" id="GO:0003677">
    <property type="term" value="F:DNA binding"/>
    <property type="evidence" value="ECO:0007669"/>
    <property type="project" value="UniProtKB-KW"/>
</dbReference>
<dbReference type="PANTHER" id="PTHR46621:SF1">
    <property type="entry name" value="SNRNA-ACTIVATING PROTEIN COMPLEX SUBUNIT 4"/>
    <property type="match status" value="1"/>
</dbReference>
<keyword evidence="2" id="KW-0805">Transcription regulation</keyword>
<dbReference type="Gene3D" id="1.10.10.60">
    <property type="entry name" value="Homeodomain-like"/>
    <property type="match status" value="1"/>
</dbReference>
<feature type="domain" description="Myb-like" evidence="6">
    <location>
        <begin position="37"/>
        <end position="88"/>
    </location>
</feature>
<comment type="subcellular location">
    <subcellularLocation>
        <location evidence="1">Nucleus</location>
    </subcellularLocation>
</comment>
<keyword evidence="5" id="KW-0539">Nucleus</keyword>
<dbReference type="CDD" id="cd00167">
    <property type="entry name" value="SANT"/>
    <property type="match status" value="1"/>
</dbReference>
<keyword evidence="4" id="KW-0804">Transcription</keyword>
<dbReference type="Proteomes" id="UP001642260">
    <property type="component" value="Unassembled WGS sequence"/>
</dbReference>
<feature type="domain" description="HTH myb-type" evidence="7">
    <location>
        <begin position="43"/>
        <end position="92"/>
    </location>
</feature>
<dbReference type="InterPro" id="IPR009057">
    <property type="entry name" value="Homeodomain-like_sf"/>
</dbReference>
<evidence type="ECO:0000256" key="1">
    <source>
        <dbReference type="ARBA" id="ARBA00004123"/>
    </source>
</evidence>
<sequence>MIRQFLPKVNWYQLALMYFKDRSAAECEARWKKTLHPTRTRVGKFSLEEEKRLKLAMTLFGAQNWHKIARFVPGRTKTQCREIWANFLDPNVNHGKWTKEEDAKLREAMSEHEFLALPDISLEPEPEIVAVKKKRKA</sequence>
<dbReference type="EMBL" id="CAKOAT010164822">
    <property type="protein sequence ID" value="CAH8350066.1"/>
    <property type="molecule type" value="Genomic_DNA"/>
</dbReference>
<keyword evidence="3" id="KW-0238">DNA-binding</keyword>
<evidence type="ECO:0000259" key="6">
    <source>
        <dbReference type="PROSITE" id="PS50090"/>
    </source>
</evidence>
<proteinExistence type="predicted"/>
<gene>
    <name evidence="8" type="ORF">ERUC_LOCUS17893</name>
</gene>
<comment type="caution">
    <text evidence="8">The sequence shown here is derived from an EMBL/GenBank/DDBJ whole genome shotgun (WGS) entry which is preliminary data.</text>
</comment>
<reference evidence="8 9" key="1">
    <citation type="submission" date="2022-03" db="EMBL/GenBank/DDBJ databases">
        <authorList>
            <person name="Macdonald S."/>
            <person name="Ahmed S."/>
            <person name="Newling K."/>
        </authorList>
    </citation>
    <scope>NUCLEOTIDE SEQUENCE [LARGE SCALE GENOMIC DNA]</scope>
</reference>
<dbReference type="InterPro" id="IPR001005">
    <property type="entry name" value="SANT/Myb"/>
</dbReference>